<dbReference type="Pfam" id="PF02547">
    <property type="entry name" value="Queuosine_synth"/>
    <property type="match status" value="1"/>
</dbReference>
<protein>
    <recommendedName>
        <fullName evidence="5">S-adenosylmethionine:tRNA ribosyltransferase-isomerase</fullName>
        <ecNumber evidence="5">2.4.99.17</ecNumber>
    </recommendedName>
    <alternativeName>
        <fullName evidence="5">Queuosine biosynthesis protein QueA</fullName>
    </alternativeName>
</protein>
<dbReference type="GO" id="GO:0051075">
    <property type="term" value="F:S-adenosylmethionine:tRNA ribosyltransferase-isomerase activity"/>
    <property type="evidence" value="ECO:0007669"/>
    <property type="project" value="UniProtKB-EC"/>
</dbReference>
<comment type="pathway">
    <text evidence="5">tRNA modification; tRNA-queuosine biosynthesis.</text>
</comment>
<dbReference type="OrthoDB" id="9805933at2"/>
<dbReference type="NCBIfam" id="TIGR00113">
    <property type="entry name" value="queA"/>
    <property type="match status" value="1"/>
</dbReference>
<dbReference type="InterPro" id="IPR003699">
    <property type="entry name" value="QueA"/>
</dbReference>
<proteinExistence type="inferred from homology"/>
<comment type="subcellular location">
    <subcellularLocation>
        <location evidence="5">Cytoplasm</location>
    </subcellularLocation>
</comment>
<dbReference type="Proteomes" id="UP000071392">
    <property type="component" value="Unassembled WGS sequence"/>
</dbReference>
<keyword evidence="3 5" id="KW-0949">S-adenosyl-L-methionine</keyword>
<evidence type="ECO:0000256" key="1">
    <source>
        <dbReference type="ARBA" id="ARBA00022490"/>
    </source>
</evidence>
<dbReference type="NCBIfam" id="NF001140">
    <property type="entry name" value="PRK00147.1"/>
    <property type="match status" value="1"/>
</dbReference>
<evidence type="ECO:0000313" key="6">
    <source>
        <dbReference type="EMBL" id="KXU37103.1"/>
    </source>
</evidence>
<dbReference type="GO" id="GO:0005737">
    <property type="term" value="C:cytoplasm"/>
    <property type="evidence" value="ECO:0007669"/>
    <property type="project" value="UniProtKB-SubCell"/>
</dbReference>
<comment type="caution">
    <text evidence="6">The sequence shown here is derived from an EMBL/GenBank/DDBJ whole genome shotgun (WGS) entry which is preliminary data.</text>
</comment>
<dbReference type="EMBL" id="LSZP01000015">
    <property type="protein sequence ID" value="KXU37103.1"/>
    <property type="molecule type" value="Genomic_DNA"/>
</dbReference>
<name>A0A139SRD7_9BACT</name>
<dbReference type="HAMAP" id="MF_00113">
    <property type="entry name" value="QueA"/>
    <property type="match status" value="1"/>
</dbReference>
<dbReference type="Gene3D" id="3.40.1780.10">
    <property type="entry name" value="QueA-like"/>
    <property type="match status" value="1"/>
</dbReference>
<keyword evidence="6" id="KW-0413">Isomerase</keyword>
<keyword evidence="4 5" id="KW-0671">Queuosine biosynthesis</keyword>
<dbReference type="UniPathway" id="UPA00392"/>
<evidence type="ECO:0000256" key="5">
    <source>
        <dbReference type="HAMAP-Rule" id="MF_00113"/>
    </source>
</evidence>
<evidence type="ECO:0000256" key="2">
    <source>
        <dbReference type="ARBA" id="ARBA00022679"/>
    </source>
</evidence>
<dbReference type="Gene3D" id="2.40.10.240">
    <property type="entry name" value="QueA-like"/>
    <property type="match status" value="1"/>
</dbReference>
<dbReference type="InterPro" id="IPR042118">
    <property type="entry name" value="QueA_dom1"/>
</dbReference>
<comment type="catalytic activity">
    <reaction evidence="5">
        <text>7-aminomethyl-7-carbaguanosine(34) in tRNA + S-adenosyl-L-methionine = epoxyqueuosine(34) in tRNA + adenine + L-methionine + 2 H(+)</text>
        <dbReference type="Rhea" id="RHEA:32155"/>
        <dbReference type="Rhea" id="RHEA-COMP:10342"/>
        <dbReference type="Rhea" id="RHEA-COMP:18582"/>
        <dbReference type="ChEBI" id="CHEBI:15378"/>
        <dbReference type="ChEBI" id="CHEBI:16708"/>
        <dbReference type="ChEBI" id="CHEBI:57844"/>
        <dbReference type="ChEBI" id="CHEBI:59789"/>
        <dbReference type="ChEBI" id="CHEBI:82833"/>
        <dbReference type="ChEBI" id="CHEBI:194443"/>
        <dbReference type="EC" id="2.4.99.17"/>
    </reaction>
</comment>
<comment type="similarity">
    <text evidence="5">Belongs to the QueA family.</text>
</comment>
<sequence length="387" mass="42998">MPTAPLRTELFDYPVPEELIAQSPSVRRDDSRLLVVDRATHTISHHRFAELPNFLSAGDTLFRNNAAVLPARLRARRIIRSEGGATALGGAIECFLLRPHEAEPQNTSTWHCLLRPSKRLPVGAAFADTNREFSAEVLAKSADGTALVRLKSHRENETVPELARRLGSVPLPPYIHREKTEAPSTTGKDSQRARDLDRYQTVYADAARPVAVAAPTAGLHFTPELLGSLAARGVALADLTLHVGLGTFRPITTETIEAHQIHRERYEIPPHTIDRLHNTRGRRIAIGTTTLRSIEHYLRQTQACAPCPPLRAHLAEADLFIYPPAQFRGVDALLTNFHQPRSTLLCLIAAFLSPGSTDGITWFREIYAEAITRKYRLFSYGDAMLIL</sequence>
<gene>
    <name evidence="5" type="primary">queA</name>
    <name evidence="6" type="ORF">AXK12_02295</name>
</gene>
<dbReference type="GO" id="GO:0008616">
    <property type="term" value="P:tRNA queuosine(34) biosynthetic process"/>
    <property type="evidence" value="ECO:0007669"/>
    <property type="project" value="UniProtKB-UniRule"/>
</dbReference>
<evidence type="ECO:0000313" key="7">
    <source>
        <dbReference type="Proteomes" id="UP000071392"/>
    </source>
</evidence>
<dbReference type="InterPro" id="IPR036100">
    <property type="entry name" value="QueA_sf"/>
</dbReference>
<dbReference type="EC" id="2.4.99.17" evidence="5"/>
<reference evidence="6 7" key="1">
    <citation type="submission" date="2016-02" db="EMBL/GenBank/DDBJ databases">
        <authorList>
            <person name="Wen L."/>
            <person name="He K."/>
            <person name="Yang H."/>
        </authorList>
    </citation>
    <scope>NUCLEOTIDE SEQUENCE [LARGE SCALE GENOMIC DNA]</scope>
    <source>
        <strain evidence="6 7">CV41</strain>
    </source>
</reference>
<keyword evidence="2 5" id="KW-0808">Transferase</keyword>
<dbReference type="STRING" id="1548208.AXK12_02295"/>
<organism evidence="6 7">
    <name type="scientific">Cephaloticoccus capnophilus</name>
    <dbReference type="NCBI Taxonomy" id="1548208"/>
    <lineage>
        <taxon>Bacteria</taxon>
        <taxon>Pseudomonadati</taxon>
        <taxon>Verrucomicrobiota</taxon>
        <taxon>Opitutia</taxon>
        <taxon>Opitutales</taxon>
        <taxon>Opitutaceae</taxon>
        <taxon>Cephaloticoccus</taxon>
    </lineage>
</organism>
<dbReference type="InterPro" id="IPR042119">
    <property type="entry name" value="QueA_dom2"/>
</dbReference>
<keyword evidence="7" id="KW-1185">Reference proteome</keyword>
<dbReference type="PANTHER" id="PTHR30307">
    <property type="entry name" value="S-ADENOSYLMETHIONINE:TRNA RIBOSYLTRANSFERASE-ISOMERASE"/>
    <property type="match status" value="1"/>
</dbReference>
<keyword evidence="1 5" id="KW-0963">Cytoplasm</keyword>
<evidence type="ECO:0000256" key="3">
    <source>
        <dbReference type="ARBA" id="ARBA00022691"/>
    </source>
</evidence>
<comment type="subunit">
    <text evidence="5">Monomer.</text>
</comment>
<dbReference type="AlphaFoldDB" id="A0A139SRD7"/>
<dbReference type="PANTHER" id="PTHR30307:SF0">
    <property type="entry name" value="S-ADENOSYLMETHIONINE:TRNA RIBOSYLTRANSFERASE-ISOMERASE"/>
    <property type="match status" value="1"/>
</dbReference>
<accession>A0A139SRD7</accession>
<dbReference type="SUPFAM" id="SSF111337">
    <property type="entry name" value="QueA-like"/>
    <property type="match status" value="1"/>
</dbReference>
<comment type="function">
    <text evidence="5">Transfers and isomerizes the ribose moiety from AdoMet to the 7-aminomethyl group of 7-deazaguanine (preQ1-tRNA) to give epoxyqueuosine (oQ-tRNA).</text>
</comment>
<evidence type="ECO:0000256" key="4">
    <source>
        <dbReference type="ARBA" id="ARBA00022785"/>
    </source>
</evidence>